<proteinExistence type="predicted"/>
<evidence type="ECO:0000313" key="3">
    <source>
        <dbReference type="Proteomes" id="UP000596739"/>
    </source>
</evidence>
<dbReference type="InterPro" id="IPR038690">
    <property type="entry name" value="NusG_2_sf"/>
</dbReference>
<protein>
    <submittedName>
        <fullName evidence="2">NusG domain II-containing protein</fullName>
    </submittedName>
</protein>
<sequence>MMKKWDVIIIVALIIISFIPEGVMLITNINKHDSLYVEVYSQGKLFKKLPLKKDTEKVTFTVKNEIGENIVEINNGQVKVIDADCYDKICVKAHAISKPGESLICLPHKVVVRVIGEGKQETDEQSF</sequence>
<keyword evidence="1" id="KW-0812">Transmembrane</keyword>
<dbReference type="Proteomes" id="UP000596739">
    <property type="component" value="Unassembled WGS sequence"/>
</dbReference>
<accession>A0ABS1EK94</accession>
<gene>
    <name evidence="2" type="ORF">JHL18_03775</name>
</gene>
<keyword evidence="1" id="KW-1133">Transmembrane helix</keyword>
<organism evidence="2 3">
    <name type="scientific">Clostridium yunnanense</name>
    <dbReference type="NCBI Taxonomy" id="2800325"/>
    <lineage>
        <taxon>Bacteria</taxon>
        <taxon>Bacillati</taxon>
        <taxon>Bacillota</taxon>
        <taxon>Clostridia</taxon>
        <taxon>Eubacteriales</taxon>
        <taxon>Clostridiaceae</taxon>
        <taxon>Clostridium</taxon>
    </lineage>
</organism>
<evidence type="ECO:0000256" key="1">
    <source>
        <dbReference type="SAM" id="Phobius"/>
    </source>
</evidence>
<evidence type="ECO:0000313" key="2">
    <source>
        <dbReference type="EMBL" id="MBK1809758.1"/>
    </source>
</evidence>
<dbReference type="Gene3D" id="2.60.320.10">
    <property type="entry name" value="N-utilization substance G protein NusG, insert domain"/>
    <property type="match status" value="1"/>
</dbReference>
<feature type="transmembrane region" description="Helical" evidence="1">
    <location>
        <begin position="7"/>
        <end position="26"/>
    </location>
</feature>
<dbReference type="Pfam" id="PF07009">
    <property type="entry name" value="NusG_II"/>
    <property type="match status" value="1"/>
</dbReference>
<comment type="caution">
    <text evidence="2">The sequence shown here is derived from an EMBL/GenBank/DDBJ whole genome shotgun (WGS) entry which is preliminary data.</text>
</comment>
<keyword evidence="1" id="KW-0472">Membrane</keyword>
<keyword evidence="3" id="KW-1185">Reference proteome</keyword>
<dbReference type="EMBL" id="JAENHN010000010">
    <property type="protein sequence ID" value="MBK1809758.1"/>
    <property type="molecule type" value="Genomic_DNA"/>
</dbReference>
<reference evidence="3" key="1">
    <citation type="submission" date="2021-01" db="EMBL/GenBank/DDBJ databases">
        <title>Genome public.</title>
        <authorList>
            <person name="Liu C."/>
            <person name="Sun Q."/>
        </authorList>
    </citation>
    <scope>NUCLEOTIDE SEQUENCE [LARGE SCALE GENOMIC DNA]</scope>
    <source>
        <strain evidence="3">YIM B02505</strain>
    </source>
</reference>
<name>A0ABS1EK94_9CLOT</name>
<dbReference type="SUPFAM" id="SSF82004">
    <property type="entry name" value="N-utilization substance G protein NusG, insert domain"/>
    <property type="match status" value="1"/>
</dbReference>